<reference evidence="4" key="1">
    <citation type="submission" date="2020-11" db="EMBL/GenBank/DDBJ databases">
        <authorList>
            <person name="Tran Van P."/>
        </authorList>
    </citation>
    <scope>NUCLEOTIDE SEQUENCE</scope>
</reference>
<dbReference type="OrthoDB" id="6381807at2759"/>
<dbReference type="AlphaFoldDB" id="A0A7R8ZLB2"/>
<feature type="region of interest" description="Disordered" evidence="2">
    <location>
        <begin position="283"/>
        <end position="311"/>
    </location>
</feature>
<gene>
    <name evidence="4" type="ORF">CTOB1V02_LOCUS3667</name>
</gene>
<name>A0A7R8ZLB2_9CRUS</name>
<feature type="chain" id="PRO_5043647022" evidence="3">
    <location>
        <begin position="18"/>
        <end position="311"/>
    </location>
</feature>
<dbReference type="EMBL" id="OB660650">
    <property type="protein sequence ID" value="CAD7225735.1"/>
    <property type="molecule type" value="Genomic_DNA"/>
</dbReference>
<dbReference type="PANTHER" id="PTHR12236">
    <property type="entry name" value="STRUCTURAL CONTITUENT OF CUTICLE"/>
    <property type="match status" value="1"/>
</dbReference>
<dbReference type="Pfam" id="PF00379">
    <property type="entry name" value="Chitin_bind_4"/>
    <property type="match status" value="1"/>
</dbReference>
<proteinExistence type="predicted"/>
<protein>
    <submittedName>
        <fullName evidence="4">Uncharacterized protein</fullName>
    </submittedName>
</protein>
<evidence type="ECO:0000256" key="2">
    <source>
        <dbReference type="SAM" id="MobiDB-lite"/>
    </source>
</evidence>
<organism evidence="4">
    <name type="scientific">Cyprideis torosa</name>
    <dbReference type="NCBI Taxonomy" id="163714"/>
    <lineage>
        <taxon>Eukaryota</taxon>
        <taxon>Metazoa</taxon>
        <taxon>Ecdysozoa</taxon>
        <taxon>Arthropoda</taxon>
        <taxon>Crustacea</taxon>
        <taxon>Oligostraca</taxon>
        <taxon>Ostracoda</taxon>
        <taxon>Podocopa</taxon>
        <taxon>Podocopida</taxon>
        <taxon>Cytherocopina</taxon>
        <taxon>Cytheroidea</taxon>
        <taxon>Cytherideidae</taxon>
        <taxon>Cyprideis</taxon>
    </lineage>
</organism>
<dbReference type="GO" id="GO:0042302">
    <property type="term" value="F:structural constituent of cuticle"/>
    <property type="evidence" value="ECO:0007669"/>
    <property type="project" value="UniProtKB-UniRule"/>
</dbReference>
<dbReference type="PANTHER" id="PTHR12236:SF79">
    <property type="entry name" value="CUTICULAR PROTEIN 50CB-RELATED"/>
    <property type="match status" value="1"/>
</dbReference>
<sequence>MFKFLVLIAAISLAADGRPSPEKVPPSFSKSDFSLNGNPVDSQFISLQEDPRDFGFSESDIQNLVLSGAQAQVGAAAAGSSGSVTTFGQGSAVLGSDGSQGIRVIRVKGTPKTQIIRRIVHVPREEIIHLVGTGEEQTSVTAFGGSRASGTAFGAAAAGGGAGGAALGGGGSGSGSTSSEGSNSDSNERRTDGSSTVQTVTGYRPPVNSYDDIQMPYSFGYEVRDDYTQVYQKREETQDGKSLRGSYSVVDPDGFLRIVTYGDVGEGFFANVERVPQNIIPNFKVQNQGGGSYGKQTGYSENDNGKKEGYN</sequence>
<dbReference type="PROSITE" id="PS51155">
    <property type="entry name" value="CHIT_BIND_RR_2"/>
    <property type="match status" value="1"/>
</dbReference>
<accession>A0A7R8ZLB2</accession>
<keyword evidence="1" id="KW-0193">Cuticle</keyword>
<evidence type="ECO:0000256" key="1">
    <source>
        <dbReference type="ARBA" id="ARBA00022460"/>
    </source>
</evidence>
<dbReference type="GO" id="GO:0005615">
    <property type="term" value="C:extracellular space"/>
    <property type="evidence" value="ECO:0007669"/>
    <property type="project" value="TreeGrafter"/>
</dbReference>
<feature type="region of interest" description="Disordered" evidence="2">
    <location>
        <begin position="166"/>
        <end position="208"/>
    </location>
</feature>
<feature type="compositionally biased region" description="Low complexity" evidence="2">
    <location>
        <begin position="175"/>
        <end position="185"/>
    </location>
</feature>
<keyword evidence="3" id="KW-0732">Signal</keyword>
<dbReference type="GO" id="GO:0031012">
    <property type="term" value="C:extracellular matrix"/>
    <property type="evidence" value="ECO:0007669"/>
    <property type="project" value="TreeGrafter"/>
</dbReference>
<dbReference type="InterPro" id="IPR000618">
    <property type="entry name" value="Insect_cuticle"/>
</dbReference>
<evidence type="ECO:0000256" key="3">
    <source>
        <dbReference type="SAM" id="SignalP"/>
    </source>
</evidence>
<evidence type="ECO:0000313" key="4">
    <source>
        <dbReference type="EMBL" id="CAD7225735.1"/>
    </source>
</evidence>
<feature type="signal peptide" evidence="3">
    <location>
        <begin position="1"/>
        <end position="17"/>
    </location>
</feature>
<dbReference type="InterPro" id="IPR051217">
    <property type="entry name" value="Insect_Cuticle_Struc_Prot"/>
</dbReference>